<keyword evidence="2" id="KW-1185">Reference proteome</keyword>
<accession>A0A2T3N577</accession>
<protein>
    <submittedName>
        <fullName evidence="1">DUF1853 domain-containing protein</fullName>
    </submittedName>
</protein>
<name>A0A2T3N577_9GAMM</name>
<evidence type="ECO:0000313" key="1">
    <source>
        <dbReference type="EMBL" id="PSW07485.1"/>
    </source>
</evidence>
<dbReference type="EMBL" id="PYMC01000001">
    <property type="protein sequence ID" value="PSW07485.1"/>
    <property type="molecule type" value="Genomic_DNA"/>
</dbReference>
<dbReference type="Proteomes" id="UP000240904">
    <property type="component" value="Unassembled WGS sequence"/>
</dbReference>
<evidence type="ECO:0000313" key="2">
    <source>
        <dbReference type="Proteomes" id="UP000240904"/>
    </source>
</evidence>
<sequence>MSFIYNDATTHQQYESNVKAVLHCPPLTLNIPYQVDEKWFAHFRKNALIPEVTPYQGNRRLGFYYQWLWQQIIEAHPHYQLVAEEIQLHWQNKTLGAIDFFVLNQQTNQLEHWEVAIKFYLAYQRQWLGPNAADRLDKKISRMVEHQLMLCEHPAYKEQLQDVYGQPKVKRLIMQGRLFSSYNDREQGSEIAINPNVLTGRWCFHSQLNEILAEEMPLKALAKPQWLAPPRYDQLSKPLDLNGLVTPTQAVSADNQIWFVMPDHWPARNTS</sequence>
<gene>
    <name evidence="1" type="ORF">C9I89_01875</name>
</gene>
<dbReference type="RefSeq" id="WP_107281637.1">
    <property type="nucleotide sequence ID" value="NZ_PYMC01000001.1"/>
</dbReference>
<dbReference type="AlphaFoldDB" id="A0A2T3N577"/>
<organism evidence="1 2">
    <name type="scientific">Photobacterium lipolyticum</name>
    <dbReference type="NCBI Taxonomy" id="266810"/>
    <lineage>
        <taxon>Bacteria</taxon>
        <taxon>Pseudomonadati</taxon>
        <taxon>Pseudomonadota</taxon>
        <taxon>Gammaproteobacteria</taxon>
        <taxon>Vibrionales</taxon>
        <taxon>Vibrionaceae</taxon>
        <taxon>Photobacterium</taxon>
    </lineage>
</organism>
<dbReference type="OrthoDB" id="378654at2"/>
<dbReference type="InterPro" id="IPR015003">
    <property type="entry name" value="DUF1853"/>
</dbReference>
<dbReference type="Pfam" id="PF08907">
    <property type="entry name" value="DUF1853"/>
    <property type="match status" value="1"/>
</dbReference>
<comment type="caution">
    <text evidence="1">The sequence shown here is derived from an EMBL/GenBank/DDBJ whole genome shotgun (WGS) entry which is preliminary data.</text>
</comment>
<reference evidence="1 2" key="1">
    <citation type="submission" date="2018-03" db="EMBL/GenBank/DDBJ databases">
        <title>Whole genome sequencing of Histamine producing bacteria.</title>
        <authorList>
            <person name="Butler K."/>
        </authorList>
    </citation>
    <scope>NUCLEOTIDE SEQUENCE [LARGE SCALE GENOMIC DNA]</scope>
    <source>
        <strain evidence="1 2">DSM 16190</strain>
    </source>
</reference>
<proteinExistence type="predicted"/>